<dbReference type="EMBL" id="QHLQ01000001">
    <property type="protein sequence ID" value="NIZ59808.1"/>
    <property type="molecule type" value="Genomic_DNA"/>
</dbReference>
<proteinExistence type="predicted"/>
<evidence type="ECO:0000313" key="1">
    <source>
        <dbReference type="EMBL" id="NIZ59808.1"/>
    </source>
</evidence>
<keyword evidence="2" id="KW-1185">Reference proteome</keyword>
<name>A0ABX0W394_9RHOB</name>
<protein>
    <submittedName>
        <fullName evidence="1">Uncharacterized protein</fullName>
    </submittedName>
</protein>
<gene>
    <name evidence="1" type="ORF">DL239_02330</name>
</gene>
<comment type="caution">
    <text evidence="1">The sequence shown here is derived from an EMBL/GenBank/DDBJ whole genome shotgun (WGS) entry which is preliminary data.</text>
</comment>
<reference evidence="1 2" key="1">
    <citation type="submission" date="2018-05" db="EMBL/GenBank/DDBJ databases">
        <authorList>
            <person name="Zhang Y.-J."/>
        </authorList>
    </citation>
    <scope>NUCLEOTIDE SEQUENCE [LARGE SCALE GENOMIC DNA]</scope>
    <source>
        <strain evidence="1 2">CY04</strain>
    </source>
</reference>
<sequence length="335" mass="38219">MEHGACHENDDYSNTALNLNKPKFVTNMRHQHALVLVGRDTIFGVHMTQYHHEEHKYQMILELELPEEVRKIYRDLRQTWPEMAFVLCNAESDLFMVPEIGGGSIASFRANIFMGLFPLDKLLPEEEENEHFFPWAPSIVKPLNDVEFEVTVKRVVQFRPFNHQEILPKFANYYVWGDGNEAHMTHWQTAHLASGPFDAPAFGPDYDHIMTLKHAPNWLDAPLLKAGVSVSVPAIKLRNATKKKKPDIPQVRPFKHDGKIEVLYRGIGQPYEVVAGYTYVFGPQVASSPSTIPELDPSVTTSNSPDQMMFMPATPKEYWADARLSSNIKDGFKDE</sequence>
<organism evidence="1 2">
    <name type="scientific">Parasedimentitalea denitrificans</name>
    <dbReference type="NCBI Taxonomy" id="2211118"/>
    <lineage>
        <taxon>Bacteria</taxon>
        <taxon>Pseudomonadati</taxon>
        <taxon>Pseudomonadota</taxon>
        <taxon>Alphaproteobacteria</taxon>
        <taxon>Rhodobacterales</taxon>
        <taxon>Paracoccaceae</taxon>
        <taxon>Parasedimentitalea</taxon>
    </lineage>
</organism>
<dbReference type="Proteomes" id="UP001429564">
    <property type="component" value="Unassembled WGS sequence"/>
</dbReference>
<dbReference type="RefSeq" id="WP_167681827.1">
    <property type="nucleotide sequence ID" value="NZ_QHLQ01000001.1"/>
</dbReference>
<accession>A0ABX0W394</accession>
<evidence type="ECO:0000313" key="2">
    <source>
        <dbReference type="Proteomes" id="UP001429564"/>
    </source>
</evidence>